<dbReference type="GO" id="GO:0047810">
    <property type="term" value="F:D-alanine-2-oxoglutarate aminotransferase activity"/>
    <property type="evidence" value="ECO:0007669"/>
    <property type="project" value="UniProtKB-EC"/>
</dbReference>
<evidence type="ECO:0000256" key="7">
    <source>
        <dbReference type="ARBA" id="ARBA00022679"/>
    </source>
</evidence>
<evidence type="ECO:0000256" key="12">
    <source>
        <dbReference type="ARBA" id="ARBA00047911"/>
    </source>
</evidence>
<evidence type="ECO:0000256" key="9">
    <source>
        <dbReference type="ARBA" id="ARBA00030138"/>
    </source>
</evidence>
<protein>
    <recommendedName>
        <fullName evidence="5">D-alanine aminotransferase</fullName>
        <ecNumber evidence="4">2.6.1.21</ecNumber>
    </recommendedName>
    <alternativeName>
        <fullName evidence="11">D-amino acid aminotransferase</fullName>
    </alternativeName>
    <alternativeName>
        <fullName evidence="9">D-amino acid transaminase</fullName>
    </alternativeName>
    <alternativeName>
        <fullName evidence="10">D-aspartate aminotransferase</fullName>
    </alternativeName>
</protein>
<dbReference type="Gene3D" id="3.20.10.10">
    <property type="entry name" value="D-amino Acid Aminotransferase, subunit A, domain 2"/>
    <property type="match status" value="1"/>
</dbReference>
<dbReference type="FunFam" id="3.20.10.10:FF:000002">
    <property type="entry name" value="D-alanine aminotransferase"/>
    <property type="match status" value="1"/>
</dbReference>
<dbReference type="Pfam" id="PF01063">
    <property type="entry name" value="Aminotran_4"/>
    <property type="match status" value="1"/>
</dbReference>
<dbReference type="InterPro" id="IPR001544">
    <property type="entry name" value="Aminotrans_IV"/>
</dbReference>
<name>A0A410WUJ5_9BACL</name>
<evidence type="ECO:0000313" key="15">
    <source>
        <dbReference type="Proteomes" id="UP000288943"/>
    </source>
</evidence>
<dbReference type="InterPro" id="IPR036038">
    <property type="entry name" value="Aminotransferase-like"/>
</dbReference>
<dbReference type="NCBIfam" id="TIGR01121">
    <property type="entry name" value="D_amino_aminoT"/>
    <property type="match status" value="1"/>
</dbReference>
<keyword evidence="6 13" id="KW-0032">Aminotransferase</keyword>
<comment type="cofactor">
    <cofactor evidence="1">
        <name>pyridoxal 5'-phosphate</name>
        <dbReference type="ChEBI" id="CHEBI:597326"/>
    </cofactor>
</comment>
<dbReference type="PANTHER" id="PTHR42743">
    <property type="entry name" value="AMINO-ACID AMINOTRANSFERASE"/>
    <property type="match status" value="1"/>
</dbReference>
<dbReference type="GO" id="GO:0030170">
    <property type="term" value="F:pyridoxal phosphate binding"/>
    <property type="evidence" value="ECO:0007669"/>
    <property type="project" value="InterPro"/>
</dbReference>
<dbReference type="Gene3D" id="3.30.470.10">
    <property type="match status" value="1"/>
</dbReference>
<organism evidence="14 15">
    <name type="scientific">Paenibacillus chitinolyticus</name>
    <dbReference type="NCBI Taxonomy" id="79263"/>
    <lineage>
        <taxon>Bacteria</taxon>
        <taxon>Bacillati</taxon>
        <taxon>Bacillota</taxon>
        <taxon>Bacilli</taxon>
        <taxon>Bacillales</taxon>
        <taxon>Paenibacillaceae</taxon>
        <taxon>Paenibacillus</taxon>
    </lineage>
</organism>
<dbReference type="InterPro" id="IPR005784">
    <property type="entry name" value="D_amino_transT"/>
</dbReference>
<dbReference type="GO" id="GO:0046394">
    <property type="term" value="P:carboxylic acid biosynthetic process"/>
    <property type="evidence" value="ECO:0007669"/>
    <property type="project" value="UniProtKB-ARBA"/>
</dbReference>
<dbReference type="GO" id="GO:0008652">
    <property type="term" value="P:amino acid biosynthetic process"/>
    <property type="evidence" value="ECO:0007669"/>
    <property type="project" value="UniProtKB-ARBA"/>
</dbReference>
<dbReference type="Proteomes" id="UP000288943">
    <property type="component" value="Chromosome"/>
</dbReference>
<evidence type="ECO:0000313" key="13">
    <source>
        <dbReference type="EMBL" id="MCY9595195.1"/>
    </source>
</evidence>
<dbReference type="RefSeq" id="WP_042230782.1">
    <property type="nucleotide sequence ID" value="NZ_CP026520.1"/>
</dbReference>
<dbReference type="EC" id="2.6.1.21" evidence="4"/>
<dbReference type="EMBL" id="JAMDMJ010000004">
    <property type="protein sequence ID" value="MCY9595195.1"/>
    <property type="molecule type" value="Genomic_DNA"/>
</dbReference>
<comment type="subunit">
    <text evidence="3">Homodimer.</text>
</comment>
<keyword evidence="7 13" id="KW-0808">Transferase</keyword>
<evidence type="ECO:0000256" key="2">
    <source>
        <dbReference type="ARBA" id="ARBA00009320"/>
    </source>
</evidence>
<comment type="similarity">
    <text evidence="2">Belongs to the class-IV pyridoxal-phosphate-dependent aminotransferase family.</text>
</comment>
<dbReference type="GO" id="GO:0046416">
    <property type="term" value="P:D-amino acid metabolic process"/>
    <property type="evidence" value="ECO:0007669"/>
    <property type="project" value="InterPro"/>
</dbReference>
<evidence type="ECO:0000256" key="8">
    <source>
        <dbReference type="ARBA" id="ARBA00022898"/>
    </source>
</evidence>
<dbReference type="EMBL" id="CP026520">
    <property type="protein sequence ID" value="QAV18055.1"/>
    <property type="molecule type" value="Genomic_DNA"/>
</dbReference>
<dbReference type="OrthoDB" id="9805628at2"/>
<comment type="catalytic activity">
    <reaction evidence="12">
        <text>D-alanine + 2-oxoglutarate = D-glutamate + pyruvate</text>
        <dbReference type="Rhea" id="RHEA:15869"/>
        <dbReference type="ChEBI" id="CHEBI:15361"/>
        <dbReference type="ChEBI" id="CHEBI:16810"/>
        <dbReference type="ChEBI" id="CHEBI:29986"/>
        <dbReference type="ChEBI" id="CHEBI:57416"/>
        <dbReference type="EC" id="2.6.1.21"/>
    </reaction>
</comment>
<dbReference type="PANTHER" id="PTHR42743:SF10">
    <property type="entry name" value="D-ALANINE AMINOTRANSFERASE"/>
    <property type="match status" value="1"/>
</dbReference>
<dbReference type="InterPro" id="IPR050571">
    <property type="entry name" value="Class-IV_PLP-Dep_Aminotrnsfr"/>
</dbReference>
<evidence type="ECO:0000313" key="16">
    <source>
        <dbReference type="Proteomes" id="UP001527202"/>
    </source>
</evidence>
<accession>A0A410WUJ5</accession>
<evidence type="ECO:0000256" key="5">
    <source>
        <dbReference type="ARBA" id="ARBA00021779"/>
    </source>
</evidence>
<dbReference type="CDD" id="cd01558">
    <property type="entry name" value="D-AAT_like"/>
    <property type="match status" value="1"/>
</dbReference>
<dbReference type="GO" id="GO:0005829">
    <property type="term" value="C:cytosol"/>
    <property type="evidence" value="ECO:0007669"/>
    <property type="project" value="TreeGrafter"/>
</dbReference>
<keyword evidence="16" id="KW-1185">Reference proteome</keyword>
<evidence type="ECO:0000256" key="11">
    <source>
        <dbReference type="ARBA" id="ARBA00033391"/>
    </source>
</evidence>
<evidence type="ECO:0000256" key="1">
    <source>
        <dbReference type="ARBA" id="ARBA00001933"/>
    </source>
</evidence>
<dbReference type="KEGG" id="pchi:PC41400_10405"/>
<dbReference type="AlphaFoldDB" id="A0A410WUJ5"/>
<reference evidence="14 15" key="1">
    <citation type="submission" date="2018-01" db="EMBL/GenBank/DDBJ databases">
        <title>The whole genome sequencing and assembly of Paenibacillus chitinolyticus KCCM 41400 strain.</title>
        <authorList>
            <person name="Kim J.-Y."/>
            <person name="Park M.-K."/>
            <person name="Lee Y.-J."/>
            <person name="Yi H."/>
            <person name="Bahn Y.-S."/>
            <person name="Kim J.F."/>
            <person name="Lee D.-W."/>
        </authorList>
    </citation>
    <scope>NUCLEOTIDE SEQUENCE [LARGE SCALE GENOMIC DNA]</scope>
    <source>
        <strain evidence="14 15">KCCM 41400</strain>
    </source>
</reference>
<evidence type="ECO:0000256" key="10">
    <source>
        <dbReference type="ARBA" id="ARBA00033316"/>
    </source>
</evidence>
<evidence type="ECO:0000256" key="4">
    <source>
        <dbReference type="ARBA" id="ARBA00012874"/>
    </source>
</evidence>
<reference evidence="13 16" key="2">
    <citation type="submission" date="2022-05" db="EMBL/GenBank/DDBJ databases">
        <title>Genome Sequencing of Bee-Associated Microbes.</title>
        <authorList>
            <person name="Dunlap C."/>
        </authorList>
    </citation>
    <scope>NUCLEOTIDE SEQUENCE [LARGE SCALE GENOMIC DNA]</scope>
    <source>
        <strain evidence="13 16">NRRL B-23120</strain>
    </source>
</reference>
<evidence type="ECO:0000256" key="6">
    <source>
        <dbReference type="ARBA" id="ARBA00022576"/>
    </source>
</evidence>
<gene>
    <name evidence="14" type="primary">dat</name>
    <name evidence="13" type="ORF">M5X16_05320</name>
    <name evidence="14" type="ORF">PC41400_10405</name>
</gene>
<evidence type="ECO:0000256" key="3">
    <source>
        <dbReference type="ARBA" id="ARBA00011738"/>
    </source>
</evidence>
<evidence type="ECO:0000313" key="14">
    <source>
        <dbReference type="EMBL" id="QAV18055.1"/>
    </source>
</evidence>
<dbReference type="InterPro" id="IPR043131">
    <property type="entry name" value="BCAT-like_N"/>
</dbReference>
<proteinExistence type="inferred from homology"/>
<dbReference type="Proteomes" id="UP001527202">
    <property type="component" value="Unassembled WGS sequence"/>
</dbReference>
<dbReference type="InterPro" id="IPR043132">
    <property type="entry name" value="BCAT-like_C"/>
</dbReference>
<sequence length="281" mass="30799">MMLFGNQLVPDEEVRISPLDRGYYFGDGVYEVFRIYDGRLFEVQGHMERFSRSMAEIRISLPYPLEELENLLNRLTETAGIPDGLTYVQITRGAAPRSHPFPAAAAAEPVVTGWCSPFLRPLKDLENGISAIVREDIRWHRCDIKSLNLLPNVLLKQEALDGGAGEVIFSRGGVITEASASNVMIVKNGIVKTHPADHHILRGVTRSLVLRLAEGLGIAVREEAFRAEELASADEVFITSTGSEVMPVVLVDSRPVGDGKPGPVTRLLQQAFEASIPAGSR</sequence>
<keyword evidence="8" id="KW-0663">Pyridoxal phosphate</keyword>
<dbReference type="GeneID" id="95375216"/>
<dbReference type="SUPFAM" id="SSF56752">
    <property type="entry name" value="D-aminoacid aminotransferase-like PLP-dependent enzymes"/>
    <property type="match status" value="1"/>
</dbReference>